<reference evidence="13" key="1">
    <citation type="submission" date="2021-03" db="EMBL/GenBank/DDBJ databases">
        <authorList>
            <person name="Bekaert M."/>
        </authorList>
    </citation>
    <scope>NUCLEOTIDE SEQUENCE</scope>
</reference>
<organism evidence="13 14">
    <name type="scientific">Mytilus edulis</name>
    <name type="common">Blue mussel</name>
    <dbReference type="NCBI Taxonomy" id="6550"/>
    <lineage>
        <taxon>Eukaryota</taxon>
        <taxon>Metazoa</taxon>
        <taxon>Spiralia</taxon>
        <taxon>Lophotrochozoa</taxon>
        <taxon>Mollusca</taxon>
        <taxon>Bivalvia</taxon>
        <taxon>Autobranchia</taxon>
        <taxon>Pteriomorphia</taxon>
        <taxon>Mytilida</taxon>
        <taxon>Mytiloidea</taxon>
        <taxon>Mytilidae</taxon>
        <taxon>Mytilinae</taxon>
        <taxon>Mytilus</taxon>
    </lineage>
</organism>
<proteinExistence type="inferred from homology"/>
<evidence type="ECO:0000256" key="4">
    <source>
        <dbReference type="ARBA" id="ARBA00022737"/>
    </source>
</evidence>
<protein>
    <recommendedName>
        <fullName evidence="10">B9 domain-containing protein 1</fullName>
    </recommendedName>
</protein>
<keyword evidence="8" id="KW-0966">Cell projection</keyword>
<dbReference type="PANTHER" id="PTHR12968">
    <property type="entry name" value="B9 DOMAIN-CONTAINING"/>
    <property type="match status" value="1"/>
</dbReference>
<evidence type="ECO:0000313" key="14">
    <source>
        <dbReference type="Proteomes" id="UP000683360"/>
    </source>
</evidence>
<comment type="subcellular location">
    <subcellularLocation>
        <location evidence="1">Cytoplasm</location>
        <location evidence="1">Cytoskeleton</location>
        <location evidence="1">Cilium basal body</location>
    </subcellularLocation>
    <subcellularLocation>
        <location evidence="12">Membrane</location>
        <topology evidence="12">Single-pass type I membrane protein</topology>
    </subcellularLocation>
</comment>
<dbReference type="GO" id="GO:0008305">
    <property type="term" value="C:integrin complex"/>
    <property type="evidence" value="ECO:0007669"/>
    <property type="project" value="InterPro"/>
</dbReference>
<keyword evidence="12" id="KW-0130">Cell adhesion</keyword>
<evidence type="ECO:0000256" key="12">
    <source>
        <dbReference type="RuleBase" id="RU003762"/>
    </source>
</evidence>
<dbReference type="AlphaFoldDB" id="A0A8S3TQ86"/>
<evidence type="ECO:0000256" key="1">
    <source>
        <dbReference type="ARBA" id="ARBA00004120"/>
    </source>
</evidence>
<keyword evidence="2" id="KW-0963">Cytoplasm</keyword>
<sequence>MLYDDSYRGYSSAVGNFNEDADQEYIVGVPRAELLRGQITIYRQDLGIIRNITGEQVGAYFGYALAVQDLDGNNLDDIIVGAPLYSNYTSVHSYDTGRVYVYYQNRQFPGFDDIYCRYCLHYGPDWLITSGLEDGITQMTKKSRDERQQFVWNFPLDVTFKSTNPHGWPQLIVHAYGIDFLGKSVVRGYGVCHVPITPGNHKLRLPMFVPESTSMLQKFRAWTFGTRPEYVDVKVLGQGEGREVTRVRSQGFITVSFNVVMKDMKKN</sequence>
<dbReference type="PROSITE" id="PS51470">
    <property type="entry name" value="FG_GAP"/>
    <property type="match status" value="1"/>
</dbReference>
<dbReference type="SMART" id="SM00191">
    <property type="entry name" value="Int_alpha"/>
    <property type="match status" value="2"/>
</dbReference>
<evidence type="ECO:0000256" key="7">
    <source>
        <dbReference type="ARBA" id="ARBA00023212"/>
    </source>
</evidence>
<evidence type="ECO:0000256" key="5">
    <source>
        <dbReference type="ARBA" id="ARBA00022794"/>
    </source>
</evidence>
<comment type="similarity">
    <text evidence="9">Belongs to the B9D family.</text>
</comment>
<comment type="caution">
    <text evidence="13">The sequence shown here is derived from an EMBL/GenBank/DDBJ whole genome shotgun (WGS) entry which is preliminary data.</text>
</comment>
<dbReference type="SUPFAM" id="SSF69318">
    <property type="entry name" value="Integrin alpha N-terminal domain"/>
    <property type="match status" value="1"/>
</dbReference>
<evidence type="ECO:0000256" key="8">
    <source>
        <dbReference type="ARBA" id="ARBA00023273"/>
    </source>
</evidence>
<keyword evidence="7" id="KW-0206">Cytoskeleton</keyword>
<evidence type="ECO:0000256" key="9">
    <source>
        <dbReference type="ARBA" id="ARBA00038411"/>
    </source>
</evidence>
<gene>
    <name evidence="13" type="ORF">MEDL_48429</name>
</gene>
<dbReference type="GO" id="GO:0036038">
    <property type="term" value="C:MKS complex"/>
    <property type="evidence" value="ECO:0007669"/>
    <property type="project" value="TreeGrafter"/>
</dbReference>
<dbReference type="PRINTS" id="PR01185">
    <property type="entry name" value="INTEGRINA"/>
</dbReference>
<accession>A0A8S3TQ86</accession>
<dbReference type="OrthoDB" id="431939at2759"/>
<keyword evidence="14" id="KW-1185">Reference proteome</keyword>
<keyword evidence="4" id="KW-0677">Repeat</keyword>
<keyword evidence="12" id="KW-0401">Integrin</keyword>
<dbReference type="PANTHER" id="PTHR12968:SF1">
    <property type="entry name" value="B9 DOMAIN-CONTAINING PROTEIN 1"/>
    <property type="match status" value="1"/>
</dbReference>
<dbReference type="InterPro" id="IPR010796">
    <property type="entry name" value="C2_B9-type_dom"/>
</dbReference>
<comment type="similarity">
    <text evidence="12">Belongs to the integrin alpha chain family.</text>
</comment>
<dbReference type="InterPro" id="IPR000413">
    <property type="entry name" value="Integrin_alpha"/>
</dbReference>
<keyword evidence="6" id="KW-0325">Glycoprotein</keyword>
<evidence type="ECO:0000256" key="10">
    <source>
        <dbReference type="ARBA" id="ARBA00039274"/>
    </source>
</evidence>
<dbReference type="Pfam" id="PF01839">
    <property type="entry name" value="FG-GAP"/>
    <property type="match status" value="1"/>
</dbReference>
<evidence type="ECO:0000256" key="11">
    <source>
        <dbReference type="PROSITE-ProRule" id="PRU00803"/>
    </source>
</evidence>
<dbReference type="InterPro" id="IPR028994">
    <property type="entry name" value="Integrin_alpha_N"/>
</dbReference>
<dbReference type="Gene3D" id="2.130.10.130">
    <property type="entry name" value="Integrin alpha, N-terminal"/>
    <property type="match status" value="1"/>
</dbReference>
<dbReference type="GO" id="GO:0060271">
    <property type="term" value="P:cilium assembly"/>
    <property type="evidence" value="ECO:0007669"/>
    <property type="project" value="TreeGrafter"/>
</dbReference>
<dbReference type="GO" id="GO:0007229">
    <property type="term" value="P:integrin-mediated signaling pathway"/>
    <property type="evidence" value="ECO:0007669"/>
    <property type="project" value="UniProtKB-KW"/>
</dbReference>
<keyword evidence="12" id="KW-0675">Receptor</keyword>
<keyword evidence="5" id="KW-0970">Cilium biogenesis/degradation</keyword>
<dbReference type="InterPro" id="IPR013517">
    <property type="entry name" value="FG-GAP"/>
</dbReference>
<name>A0A8S3TQ86_MYTED</name>
<evidence type="ECO:0000256" key="6">
    <source>
        <dbReference type="ARBA" id="ARBA00023180"/>
    </source>
</evidence>
<evidence type="ECO:0000256" key="3">
    <source>
        <dbReference type="ARBA" id="ARBA00022729"/>
    </source>
</evidence>
<dbReference type="GO" id="GO:0007155">
    <property type="term" value="P:cell adhesion"/>
    <property type="evidence" value="ECO:0007669"/>
    <property type="project" value="UniProtKB-KW"/>
</dbReference>
<dbReference type="Pfam" id="PF07162">
    <property type="entry name" value="B9-C2"/>
    <property type="match status" value="1"/>
</dbReference>
<dbReference type="InterPro" id="IPR013519">
    <property type="entry name" value="Int_alpha_beta-p"/>
</dbReference>
<dbReference type="PROSITE" id="PS51381">
    <property type="entry name" value="C2_B9"/>
    <property type="match status" value="1"/>
</dbReference>
<dbReference type="Proteomes" id="UP000683360">
    <property type="component" value="Unassembled WGS sequence"/>
</dbReference>
<evidence type="ECO:0000313" key="13">
    <source>
        <dbReference type="EMBL" id="CAG2235888.1"/>
    </source>
</evidence>
<feature type="repeat" description="FG-GAP" evidence="11">
    <location>
        <begin position="47"/>
        <end position="111"/>
    </location>
</feature>
<keyword evidence="3" id="KW-0732">Signal</keyword>
<evidence type="ECO:0000256" key="2">
    <source>
        <dbReference type="ARBA" id="ARBA00022490"/>
    </source>
</evidence>
<dbReference type="EMBL" id="CAJPWZ010002330">
    <property type="protein sequence ID" value="CAG2235888.1"/>
    <property type="molecule type" value="Genomic_DNA"/>
</dbReference>